<organism evidence="1 2">
    <name type="scientific">Caldithrix abyssi DSM 13497</name>
    <dbReference type="NCBI Taxonomy" id="880073"/>
    <lineage>
        <taxon>Bacteria</taxon>
        <taxon>Pseudomonadati</taxon>
        <taxon>Calditrichota</taxon>
        <taxon>Calditrichia</taxon>
        <taxon>Calditrichales</taxon>
        <taxon>Calditrichaceae</taxon>
        <taxon>Caldithrix</taxon>
    </lineage>
</organism>
<dbReference type="Proteomes" id="UP000183868">
    <property type="component" value="Chromosome"/>
</dbReference>
<accession>A0A1J1C773</accession>
<dbReference type="KEGG" id="caby:Cabys_1009"/>
<gene>
    <name evidence="1" type="ORF">Cabys_1009</name>
</gene>
<proteinExistence type="predicted"/>
<dbReference type="EMBL" id="CP018099">
    <property type="protein sequence ID" value="APF17760.1"/>
    <property type="molecule type" value="Genomic_DNA"/>
</dbReference>
<name>A0A1J1C773_CALAY</name>
<reference evidence="1 2" key="1">
    <citation type="submission" date="2016-11" db="EMBL/GenBank/DDBJ databases">
        <title>Genomic analysis of Caldithrix abyssi and proposal of a novel bacterial phylum Caldithrichaeota.</title>
        <authorList>
            <person name="Kublanov I."/>
            <person name="Sigalova O."/>
            <person name="Gavrilov S."/>
            <person name="Lebedinsky A."/>
            <person name="Ivanova N."/>
            <person name="Daum C."/>
            <person name="Reddy T."/>
            <person name="Klenk H.P."/>
            <person name="Goker M."/>
            <person name="Reva O."/>
            <person name="Miroshnichenko M."/>
            <person name="Kyprides N."/>
            <person name="Woyke T."/>
            <person name="Gelfand M."/>
        </authorList>
    </citation>
    <scope>NUCLEOTIDE SEQUENCE [LARGE SCALE GENOMIC DNA]</scope>
    <source>
        <strain evidence="1 2">LF13</strain>
    </source>
</reference>
<sequence length="48" mass="5677">MYSECPPNFLRLQHFFQGSKAATKITPNVRKVIFLVDYANHRRKLLNI</sequence>
<dbReference type="AlphaFoldDB" id="A0A1J1C773"/>
<evidence type="ECO:0000313" key="2">
    <source>
        <dbReference type="Proteomes" id="UP000183868"/>
    </source>
</evidence>
<evidence type="ECO:0000313" key="1">
    <source>
        <dbReference type="EMBL" id="APF17760.1"/>
    </source>
</evidence>
<protein>
    <submittedName>
        <fullName evidence="1">Uncharacterized protein</fullName>
    </submittedName>
</protein>